<protein>
    <recommendedName>
        <fullName evidence="3">Bacterial Ig-like domain-containing protein</fullName>
    </recommendedName>
</protein>
<organism evidence="1 2">
    <name type="scientific">Caldanaerobacter subterraneus</name>
    <dbReference type="NCBI Taxonomy" id="911092"/>
    <lineage>
        <taxon>Bacteria</taxon>
        <taxon>Bacillati</taxon>
        <taxon>Bacillota</taxon>
        <taxon>Clostridia</taxon>
        <taxon>Thermoanaerobacterales</taxon>
        <taxon>Thermoanaerobacteraceae</taxon>
        <taxon>Caldanaerobacter</taxon>
    </lineage>
</organism>
<dbReference type="Proteomes" id="UP000529861">
    <property type="component" value="Unassembled WGS sequence"/>
</dbReference>
<comment type="caution">
    <text evidence="1">The sequence shown here is derived from an EMBL/GenBank/DDBJ whole genome shotgun (WGS) entry which is preliminary data.</text>
</comment>
<evidence type="ECO:0008006" key="3">
    <source>
        <dbReference type="Google" id="ProtNLM"/>
    </source>
</evidence>
<dbReference type="EMBL" id="JABEQB010000001">
    <property type="protein sequence ID" value="NNG65691.1"/>
    <property type="molecule type" value="Genomic_DNA"/>
</dbReference>
<sequence>MKRLLTSVFVALLVFGMLFSKAVAEEGYYKGYGEPTPEVMPENKVHTEDIHWIKIINDFNGAIEVSYDKGRTWIPVGKVVQPAVKNNPNGYRASGWAKVGQVAASATNAIHIKVGHNDQDPAFPEGRGVMVSILPVEFFSPPPNYGSYTAGDSGIWTNIPSGTYIFSKELAPFVGNEVYLEIDGKLVSLPENWVPAPKDVLVIKVKKPVLYPREIIFENRIDGKVEIVYQEGKATRTKTIAKVVKPVKGVGRFEGTLYTGLSKVRANHTGVICISTAPVFRGTLEQATENDKGGFQILPVHHSFSPEMGNAWALTQWMIIGPLDENSPSPDGVAPLFSRYLRPRYDVEVRFNNGIWEQLPVLTGRQDEALKDMTHVKILFPQVEQKIPVDIPIPTINSLPESSKEANISISGESYPGTKVEIYVNGVKQKEAKTGSDGIFIDNIVLSREENIIQARAVDPAGRVSEFSAERKVVLENVPQPPILDIPKSPTKYPIINVSGRAEPGSIITLTIYNENTAETTKVTDIRANEEGIFSSQVYLLEGVNVITAEAIYSDGTKSLPSSPIRVILDTIPPIISDMYPAEGEVINTTTPLISARVYDEGSGPVYFAIKLDGVSRPVTYDSKNNIMFYQVTSPLAPGPHTMAFYVKDAAGNSTRVPQTGEYVFYVESGN</sequence>
<evidence type="ECO:0000313" key="2">
    <source>
        <dbReference type="Proteomes" id="UP000529861"/>
    </source>
</evidence>
<accession>A0A7Y2PK28</accession>
<dbReference type="InterPro" id="IPR013783">
    <property type="entry name" value="Ig-like_fold"/>
</dbReference>
<name>A0A7Y2PK28_9THEO</name>
<dbReference type="RefSeq" id="WP_170269864.1">
    <property type="nucleotide sequence ID" value="NZ_JABEQB010000001.1"/>
</dbReference>
<reference evidence="1 2" key="1">
    <citation type="submission" date="2020-04" db="EMBL/GenBank/DDBJ databases">
        <title>Draft genome sequence of Caldanaerobacter sunterraneus. strain 1523vc isolated from Griffin hot spring, Kamchatka, Russia.</title>
        <authorList>
            <person name="Toshchakov S.V."/>
            <person name="Podosokorskaya O.A."/>
            <person name="Kublanov I.V."/>
            <person name="Korzhenkov A."/>
            <person name="Patrushev M.V."/>
        </authorList>
    </citation>
    <scope>NUCLEOTIDE SEQUENCE [LARGE SCALE GENOMIC DNA]</scope>
    <source>
        <strain evidence="1 2">1523vc</strain>
    </source>
</reference>
<dbReference type="AlphaFoldDB" id="A0A7Y2PK28"/>
<evidence type="ECO:0000313" key="1">
    <source>
        <dbReference type="EMBL" id="NNG65691.1"/>
    </source>
</evidence>
<gene>
    <name evidence="1" type="ORF">HKI81_00250</name>
</gene>
<proteinExistence type="predicted"/>
<dbReference type="Gene3D" id="2.60.40.10">
    <property type="entry name" value="Immunoglobulins"/>
    <property type="match status" value="2"/>
</dbReference>